<sequence length="67" mass="7491">MARPIRSAPKGIKEEQLKCTPDSCTRAAERSVLEAWKSASRLPRSSEQVIMGGISFIHGSRPRWQPL</sequence>
<name>A0AAV7PHX3_PLEWA</name>
<proteinExistence type="predicted"/>
<evidence type="ECO:0000313" key="2">
    <source>
        <dbReference type="Proteomes" id="UP001066276"/>
    </source>
</evidence>
<accession>A0AAV7PHX3</accession>
<evidence type="ECO:0000313" key="1">
    <source>
        <dbReference type="EMBL" id="KAJ1126812.1"/>
    </source>
</evidence>
<reference evidence="1" key="1">
    <citation type="journal article" date="2022" name="bioRxiv">
        <title>Sequencing and chromosome-scale assembly of the giantPleurodeles waltlgenome.</title>
        <authorList>
            <person name="Brown T."/>
            <person name="Elewa A."/>
            <person name="Iarovenko S."/>
            <person name="Subramanian E."/>
            <person name="Araus A.J."/>
            <person name="Petzold A."/>
            <person name="Susuki M."/>
            <person name="Suzuki K.-i.T."/>
            <person name="Hayashi T."/>
            <person name="Toyoda A."/>
            <person name="Oliveira C."/>
            <person name="Osipova E."/>
            <person name="Leigh N.D."/>
            <person name="Simon A."/>
            <person name="Yun M.H."/>
        </authorList>
    </citation>
    <scope>NUCLEOTIDE SEQUENCE</scope>
    <source>
        <strain evidence="1">20211129_DDA</strain>
        <tissue evidence="1">Liver</tissue>
    </source>
</reference>
<dbReference type="Proteomes" id="UP001066276">
    <property type="component" value="Chromosome 7"/>
</dbReference>
<comment type="caution">
    <text evidence="1">The sequence shown here is derived from an EMBL/GenBank/DDBJ whole genome shotgun (WGS) entry which is preliminary data.</text>
</comment>
<dbReference type="AlphaFoldDB" id="A0AAV7PHX3"/>
<protein>
    <submittedName>
        <fullName evidence="1">Uncharacterized protein</fullName>
    </submittedName>
</protein>
<dbReference type="EMBL" id="JANPWB010000011">
    <property type="protein sequence ID" value="KAJ1126812.1"/>
    <property type="molecule type" value="Genomic_DNA"/>
</dbReference>
<organism evidence="1 2">
    <name type="scientific">Pleurodeles waltl</name>
    <name type="common">Iberian ribbed newt</name>
    <dbReference type="NCBI Taxonomy" id="8319"/>
    <lineage>
        <taxon>Eukaryota</taxon>
        <taxon>Metazoa</taxon>
        <taxon>Chordata</taxon>
        <taxon>Craniata</taxon>
        <taxon>Vertebrata</taxon>
        <taxon>Euteleostomi</taxon>
        <taxon>Amphibia</taxon>
        <taxon>Batrachia</taxon>
        <taxon>Caudata</taxon>
        <taxon>Salamandroidea</taxon>
        <taxon>Salamandridae</taxon>
        <taxon>Pleurodelinae</taxon>
        <taxon>Pleurodeles</taxon>
    </lineage>
</organism>
<keyword evidence="2" id="KW-1185">Reference proteome</keyword>
<gene>
    <name evidence="1" type="ORF">NDU88_005218</name>
</gene>